<name>A0A9P9XWJ0_9HYPO</name>
<organism evidence="1 2">
    <name type="scientific">Emericellopsis cladophorae</name>
    <dbReference type="NCBI Taxonomy" id="2686198"/>
    <lineage>
        <taxon>Eukaryota</taxon>
        <taxon>Fungi</taxon>
        <taxon>Dikarya</taxon>
        <taxon>Ascomycota</taxon>
        <taxon>Pezizomycotina</taxon>
        <taxon>Sordariomycetes</taxon>
        <taxon>Hypocreomycetidae</taxon>
        <taxon>Hypocreales</taxon>
        <taxon>Bionectriaceae</taxon>
        <taxon>Emericellopsis</taxon>
    </lineage>
</organism>
<gene>
    <name evidence="1" type="ORF">J7T54_002917</name>
</gene>
<protein>
    <submittedName>
        <fullName evidence="1">Kinase-like domain-containing protein</fullName>
    </submittedName>
</protein>
<comment type="caution">
    <text evidence="1">The sequence shown here is derived from an EMBL/GenBank/DDBJ whole genome shotgun (WGS) entry which is preliminary data.</text>
</comment>
<reference evidence="1" key="2">
    <citation type="submission" date="2022-07" db="EMBL/GenBank/DDBJ databases">
        <authorList>
            <person name="Goncalves M.F.M."/>
            <person name="Hilario S."/>
            <person name="Van De Peer Y."/>
            <person name="Esteves A.C."/>
            <person name="Alves A."/>
        </authorList>
    </citation>
    <scope>NUCLEOTIDE SEQUENCE</scope>
    <source>
        <strain evidence="1">MUM 19.33</strain>
    </source>
</reference>
<sequence length="120" mass="13536">MDRVLQAGVQLAPRLLLENPEEEDELLSREFNDVDFRPPQQFLQGFWNAGRRWLGRDGDIGKPPVRWGPEVVFGNGGGDISDFLIDSLRGNDDVPLFEELIGEVAEPGREGEEMVIIFKV</sequence>
<keyword evidence="2" id="KW-1185">Reference proteome</keyword>
<reference evidence="1" key="1">
    <citation type="journal article" date="2021" name="J Fungi (Basel)">
        <title>Genomic and Metabolomic Analyses of the Marine Fungus Emericellopsis cladophorae: Insights into Saltwater Adaptability Mechanisms and Its Biosynthetic Potential.</title>
        <authorList>
            <person name="Goncalves M.F.M."/>
            <person name="Hilario S."/>
            <person name="Van de Peer Y."/>
            <person name="Esteves A.C."/>
            <person name="Alves A."/>
        </authorList>
    </citation>
    <scope>NUCLEOTIDE SEQUENCE</scope>
    <source>
        <strain evidence="1">MUM 19.33</strain>
    </source>
</reference>
<dbReference type="AlphaFoldDB" id="A0A9P9XWJ0"/>
<dbReference type="GeneID" id="75829423"/>
<accession>A0A9P9XWJ0</accession>
<keyword evidence="1" id="KW-0418">Kinase</keyword>
<dbReference type="RefSeq" id="XP_051359505.1">
    <property type="nucleotide sequence ID" value="XM_051509514.1"/>
</dbReference>
<keyword evidence="1" id="KW-0808">Transferase</keyword>
<dbReference type="GO" id="GO:0016301">
    <property type="term" value="F:kinase activity"/>
    <property type="evidence" value="ECO:0007669"/>
    <property type="project" value="UniProtKB-KW"/>
</dbReference>
<dbReference type="EMBL" id="JAGIXG020000063">
    <property type="protein sequence ID" value="KAI6778649.1"/>
    <property type="molecule type" value="Genomic_DNA"/>
</dbReference>
<dbReference type="Proteomes" id="UP001055219">
    <property type="component" value="Unassembled WGS sequence"/>
</dbReference>
<proteinExistence type="predicted"/>
<evidence type="ECO:0000313" key="2">
    <source>
        <dbReference type="Proteomes" id="UP001055219"/>
    </source>
</evidence>
<evidence type="ECO:0000313" key="1">
    <source>
        <dbReference type="EMBL" id="KAI6778649.1"/>
    </source>
</evidence>